<evidence type="ECO:0000313" key="2">
    <source>
        <dbReference type="Proteomes" id="UP000789833"/>
    </source>
</evidence>
<keyword evidence="2" id="KW-1185">Reference proteome</keyword>
<proteinExistence type="predicted"/>
<dbReference type="EMBL" id="CAKJTJ010000012">
    <property type="protein sequence ID" value="CAG9621632.1"/>
    <property type="molecule type" value="Genomic_DNA"/>
</dbReference>
<reference evidence="1 2" key="1">
    <citation type="submission" date="2021-10" db="EMBL/GenBank/DDBJ databases">
        <authorList>
            <person name="Criscuolo A."/>
        </authorList>
    </citation>
    <scope>NUCLEOTIDE SEQUENCE [LARGE SCALE GENOMIC DNA]</scope>
    <source>
        <strain evidence="2">CIP 111883</strain>
    </source>
</reference>
<organism evidence="1 2">
    <name type="scientific">Sutcliffiella rhizosphaerae</name>
    <dbReference type="NCBI Taxonomy" id="2880967"/>
    <lineage>
        <taxon>Bacteria</taxon>
        <taxon>Bacillati</taxon>
        <taxon>Bacillota</taxon>
        <taxon>Bacilli</taxon>
        <taxon>Bacillales</taxon>
        <taxon>Bacillaceae</taxon>
        <taxon>Sutcliffiella</taxon>
    </lineage>
</organism>
<accession>A0ABM8YPB1</accession>
<dbReference type="Proteomes" id="UP000789833">
    <property type="component" value="Unassembled WGS sequence"/>
</dbReference>
<gene>
    <name evidence="1" type="ORF">BACCIP111883_02405</name>
</gene>
<dbReference type="RefSeq" id="WP_230501517.1">
    <property type="nucleotide sequence ID" value="NZ_CAKJTJ010000012.1"/>
</dbReference>
<sequence>MFIKAGCLIAVLVASFCINSNLSTPDKILDMYEQSLFSDIDKKIIYEHDDGHTPPHLTNFIPTWNELTLSIVFEETSHFHRDHLVTVYYQANYV</sequence>
<evidence type="ECO:0000313" key="1">
    <source>
        <dbReference type="EMBL" id="CAG9621632.1"/>
    </source>
</evidence>
<comment type="caution">
    <text evidence="1">The sequence shown here is derived from an EMBL/GenBank/DDBJ whole genome shotgun (WGS) entry which is preliminary data.</text>
</comment>
<name>A0ABM8YPB1_9BACI</name>
<protein>
    <submittedName>
        <fullName evidence="1">Uncharacterized protein</fullName>
    </submittedName>
</protein>